<gene>
    <name evidence="3" type="ORF">NE579_17410</name>
</gene>
<protein>
    <submittedName>
        <fullName evidence="3">Restriction endonuclease subunit S</fullName>
    </submittedName>
</protein>
<keyword evidence="1" id="KW-0680">Restriction system</keyword>
<dbReference type="GO" id="GO:0004519">
    <property type="term" value="F:endonuclease activity"/>
    <property type="evidence" value="ECO:0007669"/>
    <property type="project" value="UniProtKB-KW"/>
</dbReference>
<dbReference type="Gene3D" id="3.90.220.20">
    <property type="entry name" value="DNA methylase specificity domains"/>
    <property type="match status" value="1"/>
</dbReference>
<proteinExistence type="predicted"/>
<feature type="non-terminal residue" evidence="3">
    <location>
        <position position="1"/>
    </location>
</feature>
<evidence type="ECO:0000256" key="2">
    <source>
        <dbReference type="ARBA" id="ARBA00023125"/>
    </source>
</evidence>
<keyword evidence="3" id="KW-0540">Nuclease</keyword>
<evidence type="ECO:0000313" key="3">
    <source>
        <dbReference type="EMBL" id="MCQ4772159.1"/>
    </source>
</evidence>
<keyword evidence="2" id="KW-0238">DNA-binding</keyword>
<organism evidence="3 4">
    <name type="scientific">Intestinimonas massiliensis</name>
    <name type="common">ex Afouda et al. 2020</name>
    <dbReference type="NCBI Taxonomy" id="1673721"/>
    <lineage>
        <taxon>Bacteria</taxon>
        <taxon>Bacillati</taxon>
        <taxon>Bacillota</taxon>
        <taxon>Clostridia</taxon>
        <taxon>Eubacteriales</taxon>
        <taxon>Intestinimonas</taxon>
    </lineage>
</organism>
<dbReference type="GO" id="GO:0003677">
    <property type="term" value="F:DNA binding"/>
    <property type="evidence" value="ECO:0007669"/>
    <property type="project" value="UniProtKB-KW"/>
</dbReference>
<sequence>DWDEMCKVKLPVPPISVQRDIVKAYQTITNRIELKRQVNDNLAA</sequence>
<evidence type="ECO:0000256" key="1">
    <source>
        <dbReference type="ARBA" id="ARBA00022747"/>
    </source>
</evidence>
<dbReference type="EMBL" id="JANFYS010000471">
    <property type="protein sequence ID" value="MCQ4772159.1"/>
    <property type="molecule type" value="Genomic_DNA"/>
</dbReference>
<accession>A0AAW5JY38</accession>
<evidence type="ECO:0000313" key="4">
    <source>
        <dbReference type="Proteomes" id="UP001204562"/>
    </source>
</evidence>
<keyword evidence="3" id="KW-0255">Endonuclease</keyword>
<name>A0AAW5JY38_9FIRM</name>
<dbReference type="InterPro" id="IPR044946">
    <property type="entry name" value="Restrct_endonuc_typeI_TRD_sf"/>
</dbReference>
<reference evidence="3" key="1">
    <citation type="submission" date="2022-06" db="EMBL/GenBank/DDBJ databases">
        <title>Isolation of gut microbiota from human fecal samples.</title>
        <authorList>
            <person name="Pamer E.G."/>
            <person name="Barat B."/>
            <person name="Waligurski E."/>
            <person name="Medina S."/>
            <person name="Paddock L."/>
            <person name="Mostad J."/>
        </authorList>
    </citation>
    <scope>NUCLEOTIDE SEQUENCE</scope>
    <source>
        <strain evidence="3">DFI.9.91</strain>
    </source>
</reference>
<dbReference type="Proteomes" id="UP001204562">
    <property type="component" value="Unassembled WGS sequence"/>
</dbReference>
<dbReference type="GO" id="GO:0009307">
    <property type="term" value="P:DNA restriction-modification system"/>
    <property type="evidence" value="ECO:0007669"/>
    <property type="project" value="UniProtKB-KW"/>
</dbReference>
<dbReference type="AlphaFoldDB" id="A0AAW5JY38"/>
<dbReference type="SUPFAM" id="SSF116734">
    <property type="entry name" value="DNA methylase specificity domain"/>
    <property type="match status" value="1"/>
</dbReference>
<comment type="caution">
    <text evidence="3">The sequence shown here is derived from an EMBL/GenBank/DDBJ whole genome shotgun (WGS) entry which is preliminary data.</text>
</comment>
<keyword evidence="3" id="KW-0378">Hydrolase</keyword>